<evidence type="ECO:0000313" key="4">
    <source>
        <dbReference type="Proteomes" id="UP001501035"/>
    </source>
</evidence>
<evidence type="ECO:0000313" key="3">
    <source>
        <dbReference type="EMBL" id="GAA3022045.1"/>
    </source>
</evidence>
<dbReference type="RefSeq" id="WP_290706660.1">
    <property type="nucleotide sequence ID" value="NZ_BAAAVS010000001.1"/>
</dbReference>
<feature type="region of interest" description="Disordered" evidence="1">
    <location>
        <begin position="442"/>
        <end position="470"/>
    </location>
</feature>
<feature type="region of interest" description="Disordered" evidence="1">
    <location>
        <begin position="51"/>
        <end position="90"/>
    </location>
</feature>
<feature type="transmembrane region" description="Helical" evidence="2">
    <location>
        <begin position="6"/>
        <end position="23"/>
    </location>
</feature>
<name>A0ABN3Y7S3_9ACTN</name>
<dbReference type="NCBIfam" id="NF045516">
    <property type="entry name" value="GlpR"/>
    <property type="match status" value="1"/>
</dbReference>
<evidence type="ECO:0000256" key="1">
    <source>
        <dbReference type="SAM" id="MobiDB-lite"/>
    </source>
</evidence>
<proteinExistence type="predicted"/>
<gene>
    <name evidence="3" type="ORF">GCM10010528_00100</name>
</gene>
<dbReference type="Proteomes" id="UP001501035">
    <property type="component" value="Unassembled WGS sequence"/>
</dbReference>
<dbReference type="EMBL" id="BAAAVS010000001">
    <property type="protein sequence ID" value="GAA3022045.1"/>
    <property type="molecule type" value="Genomic_DNA"/>
</dbReference>
<sequence>MPNSVLWVCLVAIWLFVLVPMVIQGRPEIRKSTPVAAATRVLKRGEEAVRRRGIGAGAHPHDPDYQPVKAEAADTDSARRAAPADPLPLADLEDANDLEEADEVDPARIPGKVPTRKRASARTVVARMRRVVSVTATRTVAEEVTEVIPVVDTDRSNARGADAGGSILAVDEDAIIDAEVVEERTGIVEVQAVEVIDVEITERIETVADEAPTAKIGKVSGPKTSGMKRGRADGAAEPVAATLFDLDTVATTPADDDVKDEPAGESDQSVEDAKTVSESDDAVADEAVADEAVADEAESVEAVADEAESVEAVAEADEVPDEVDGVEEDSELTARWDDVDPNELTQVLMTRPGRGGFDPEVDQERLDLKYKERQRVLLTLVGLTLLTVGAGVLVKTPGWIAAGVAGFFLVSYLVFLRRAVKSEAQIRQRRLARLERSRREEVARRRRSEAASPTVDVAPQPRPRVRRPSGMTVVSIDDEDPVFDHLPIYEPPRMMRSDDGYRAAAVG</sequence>
<dbReference type="InterPro" id="IPR053779">
    <property type="entry name" value="GlpR"/>
</dbReference>
<organism evidence="3 4">
    <name type="scientific">Gordonia defluvii</name>
    <dbReference type="NCBI Taxonomy" id="283718"/>
    <lineage>
        <taxon>Bacteria</taxon>
        <taxon>Bacillati</taxon>
        <taxon>Actinomycetota</taxon>
        <taxon>Actinomycetes</taxon>
        <taxon>Mycobacteriales</taxon>
        <taxon>Gordoniaceae</taxon>
        <taxon>Gordonia</taxon>
    </lineage>
</organism>
<feature type="region of interest" description="Disordered" evidence="1">
    <location>
        <begin position="247"/>
        <end position="282"/>
    </location>
</feature>
<accession>A0ABN3Y7S3</accession>
<feature type="transmembrane region" description="Helical" evidence="2">
    <location>
        <begin position="400"/>
        <end position="420"/>
    </location>
</feature>
<evidence type="ECO:0000256" key="2">
    <source>
        <dbReference type="SAM" id="Phobius"/>
    </source>
</evidence>
<protein>
    <recommendedName>
        <fullName evidence="5">Transmembrane protein</fullName>
    </recommendedName>
</protein>
<keyword evidence="2" id="KW-1133">Transmembrane helix</keyword>
<evidence type="ECO:0008006" key="5">
    <source>
        <dbReference type="Google" id="ProtNLM"/>
    </source>
</evidence>
<feature type="transmembrane region" description="Helical" evidence="2">
    <location>
        <begin position="376"/>
        <end position="394"/>
    </location>
</feature>
<reference evidence="3 4" key="1">
    <citation type="journal article" date="2019" name="Int. J. Syst. Evol. Microbiol.">
        <title>The Global Catalogue of Microorganisms (GCM) 10K type strain sequencing project: providing services to taxonomists for standard genome sequencing and annotation.</title>
        <authorList>
            <consortium name="The Broad Institute Genomics Platform"/>
            <consortium name="The Broad Institute Genome Sequencing Center for Infectious Disease"/>
            <person name="Wu L."/>
            <person name="Ma J."/>
        </authorList>
    </citation>
    <scope>NUCLEOTIDE SEQUENCE [LARGE SCALE GENOMIC DNA]</scope>
    <source>
        <strain evidence="3 4">JCM 14234</strain>
    </source>
</reference>
<keyword evidence="2" id="KW-0812">Transmembrane</keyword>
<keyword evidence="2" id="KW-0472">Membrane</keyword>
<feature type="compositionally biased region" description="Low complexity" evidence="1">
    <location>
        <begin position="80"/>
        <end position="90"/>
    </location>
</feature>
<comment type="caution">
    <text evidence="3">The sequence shown here is derived from an EMBL/GenBank/DDBJ whole genome shotgun (WGS) entry which is preliminary data.</text>
</comment>
<keyword evidence="4" id="KW-1185">Reference proteome</keyword>